<dbReference type="Proteomes" id="UP000263833">
    <property type="component" value="Unassembled WGS sequence"/>
</dbReference>
<gene>
    <name evidence="1" type="ORF">DXH95_12595</name>
</gene>
<dbReference type="SUPFAM" id="SSF56059">
    <property type="entry name" value="Glutathione synthetase ATP-binding domain-like"/>
    <property type="match status" value="1"/>
</dbReference>
<proteinExistence type="predicted"/>
<organism evidence="1 2">
    <name type="scientific">Sphingorhabdus pulchriflava</name>
    <dbReference type="NCBI Taxonomy" id="2292257"/>
    <lineage>
        <taxon>Bacteria</taxon>
        <taxon>Pseudomonadati</taxon>
        <taxon>Pseudomonadota</taxon>
        <taxon>Alphaproteobacteria</taxon>
        <taxon>Sphingomonadales</taxon>
        <taxon>Sphingomonadaceae</taxon>
        <taxon>Sphingorhabdus</taxon>
    </lineage>
</organism>
<evidence type="ECO:0000313" key="1">
    <source>
        <dbReference type="EMBL" id="RDV02775.1"/>
    </source>
</evidence>
<protein>
    <recommendedName>
        <fullName evidence="3">ATP-grasp domain-containing protein</fullName>
    </recommendedName>
</protein>
<dbReference type="PANTHER" id="PTHR39217:SF1">
    <property type="entry name" value="GLUTATHIONE SYNTHETASE"/>
    <property type="match status" value="1"/>
</dbReference>
<dbReference type="EMBL" id="QRGP01000002">
    <property type="protein sequence ID" value="RDV02775.1"/>
    <property type="molecule type" value="Genomic_DNA"/>
</dbReference>
<sequence>MPDMSKIAILTPAPDYWENWSLPKAHYERLLGPDLEFRPWTQPSELSGFDLVLPLLTWGYQRDVPGWFALLDHLEAEGLPMANPAKVLRWNSDKAYLAELSAAGVATVPTLIRESMSDAALVSAREILESPRLVVKPPISGGADGTYLIGPSDPLPAEAVGQRMLVQPYLPAIAEDGEYSLFYFGGHFSHAISKHPADGDFRVQEQFGGVERGIDAPDDAKAMAEAALAATDKLLDCGPLTYARIDMVRDSEGKFRLMELELIEPSLFLHFAPDEGSLFADAVREQISAIRCRRLNSKSAQDYNL</sequence>
<comment type="caution">
    <text evidence="1">The sequence shown here is derived from an EMBL/GenBank/DDBJ whole genome shotgun (WGS) entry which is preliminary data.</text>
</comment>
<accession>A0A371B5A0</accession>
<evidence type="ECO:0000313" key="2">
    <source>
        <dbReference type="Proteomes" id="UP000263833"/>
    </source>
</evidence>
<dbReference type="InterPro" id="IPR013815">
    <property type="entry name" value="ATP_grasp_subdomain_1"/>
</dbReference>
<name>A0A371B5A0_9SPHN</name>
<dbReference type="PANTHER" id="PTHR39217">
    <property type="match status" value="1"/>
</dbReference>
<dbReference type="AlphaFoldDB" id="A0A371B5A0"/>
<reference evidence="2" key="1">
    <citation type="submission" date="2018-08" db="EMBL/GenBank/DDBJ databases">
        <authorList>
            <person name="Kim S.-J."/>
            <person name="Jung G.-Y."/>
        </authorList>
    </citation>
    <scope>NUCLEOTIDE SEQUENCE [LARGE SCALE GENOMIC DNA]</scope>
    <source>
        <strain evidence="2">GY_G</strain>
    </source>
</reference>
<dbReference type="GO" id="GO:0005524">
    <property type="term" value="F:ATP binding"/>
    <property type="evidence" value="ECO:0007669"/>
    <property type="project" value="InterPro"/>
</dbReference>
<evidence type="ECO:0008006" key="3">
    <source>
        <dbReference type="Google" id="ProtNLM"/>
    </source>
</evidence>
<dbReference type="Gene3D" id="3.30.1490.20">
    <property type="entry name" value="ATP-grasp fold, A domain"/>
    <property type="match status" value="1"/>
</dbReference>
<dbReference type="Gene3D" id="3.30.470.20">
    <property type="entry name" value="ATP-grasp fold, B domain"/>
    <property type="match status" value="1"/>
</dbReference>
<dbReference type="OrthoDB" id="3373978at2"/>
<dbReference type="InterPro" id="IPR053191">
    <property type="entry name" value="DcsG_Biosynth_Enzyme"/>
</dbReference>
<dbReference type="Gene3D" id="3.40.50.20">
    <property type="match status" value="1"/>
</dbReference>
<keyword evidence="2" id="KW-1185">Reference proteome</keyword>